<protein>
    <submittedName>
        <fullName evidence="3">DNA cytosine methyltransferase</fullName>
    </submittedName>
</protein>
<dbReference type="Gene3D" id="3.40.50.150">
    <property type="entry name" value="Vaccinia Virus protein VP39"/>
    <property type="match status" value="1"/>
</dbReference>
<dbReference type="InterPro" id="IPR029063">
    <property type="entry name" value="SAM-dependent_MTases_sf"/>
</dbReference>
<dbReference type="KEGG" id="mhaq:WC39_04505"/>
<evidence type="ECO:0000313" key="4">
    <source>
        <dbReference type="Proteomes" id="UP000254802"/>
    </source>
</evidence>
<gene>
    <name evidence="3" type="ORF">FEA53_12980</name>
    <name evidence="2" type="ORF">FEB89_12760</name>
    <name evidence="1" type="ORF">NCTC10638_03570</name>
</gene>
<sequence>MQFTYGSICSGIEATSIAWHGLGKPLWFSEIEPFPCAVLAHRFPNVPNGNGMAVP</sequence>
<dbReference type="Proteomes" id="UP000254802">
    <property type="component" value="Unassembled WGS sequence"/>
</dbReference>
<evidence type="ECO:0000313" key="5">
    <source>
        <dbReference type="Proteomes" id="UP000315164"/>
    </source>
</evidence>
<keyword evidence="3" id="KW-0489">Methyltransferase</keyword>
<proteinExistence type="predicted"/>
<dbReference type="GO" id="GO:0032259">
    <property type="term" value="P:methylation"/>
    <property type="evidence" value="ECO:0007669"/>
    <property type="project" value="UniProtKB-KW"/>
</dbReference>
<dbReference type="GO" id="GO:0008168">
    <property type="term" value="F:methyltransferase activity"/>
    <property type="evidence" value="ECO:0007669"/>
    <property type="project" value="UniProtKB-KW"/>
</dbReference>
<dbReference type="OrthoDB" id="9813719at2"/>
<organism evidence="3 5">
    <name type="scientific">Mannheimia haemolytica</name>
    <name type="common">Pasteurella haemolytica</name>
    <dbReference type="NCBI Taxonomy" id="75985"/>
    <lineage>
        <taxon>Bacteria</taxon>
        <taxon>Pseudomonadati</taxon>
        <taxon>Pseudomonadota</taxon>
        <taxon>Gammaproteobacteria</taxon>
        <taxon>Pasteurellales</taxon>
        <taxon>Pasteurellaceae</taxon>
        <taxon>Mannheimia</taxon>
    </lineage>
</organism>
<dbReference type="EMBL" id="VAJI01000046">
    <property type="protein sequence ID" value="TRB34625.1"/>
    <property type="molecule type" value="Genomic_DNA"/>
</dbReference>
<evidence type="ECO:0000313" key="3">
    <source>
        <dbReference type="EMBL" id="TRB71805.1"/>
    </source>
</evidence>
<keyword evidence="6" id="KW-1185">Reference proteome</keyword>
<evidence type="ECO:0000313" key="2">
    <source>
        <dbReference type="EMBL" id="TRB34625.1"/>
    </source>
</evidence>
<name>A0A248ZYA6_MANHA</name>
<dbReference type="EMBL" id="VAJB01000047">
    <property type="protein sequence ID" value="TRB71805.1"/>
    <property type="molecule type" value="Genomic_DNA"/>
</dbReference>
<accession>A0A248ZYA6</accession>
<dbReference type="AlphaFoldDB" id="A0A248ZYA6"/>
<dbReference type="SUPFAM" id="SSF53335">
    <property type="entry name" value="S-adenosyl-L-methionine-dependent methyltransferases"/>
    <property type="match status" value="1"/>
</dbReference>
<evidence type="ECO:0000313" key="1">
    <source>
        <dbReference type="EMBL" id="STY64389.1"/>
    </source>
</evidence>
<dbReference type="Proteomes" id="UP000315164">
    <property type="component" value="Unassembled WGS sequence"/>
</dbReference>
<dbReference type="Proteomes" id="UP000318394">
    <property type="component" value="Unassembled WGS sequence"/>
</dbReference>
<keyword evidence="3" id="KW-0808">Transferase</keyword>
<reference evidence="1 4" key="1">
    <citation type="submission" date="2018-06" db="EMBL/GenBank/DDBJ databases">
        <authorList>
            <consortium name="Pathogen Informatics"/>
            <person name="Doyle S."/>
        </authorList>
    </citation>
    <scope>NUCLEOTIDE SEQUENCE [LARGE SCALE GENOMIC DNA]</scope>
    <source>
        <strain evidence="1 4">NCTC10638</strain>
    </source>
</reference>
<dbReference type="EMBL" id="UGPN01000002">
    <property type="protein sequence ID" value="STY64389.1"/>
    <property type="molecule type" value="Genomic_DNA"/>
</dbReference>
<reference evidence="5 6" key="2">
    <citation type="journal article" date="2019" name="Vet. Microbiol.">
        <title>Genetic characterization of susceptible and multi-drug resistant Mannheimia haemolytica isolated from high-risk stocker calves prior to and after antimicrobial metaphylaxis.</title>
        <authorList>
            <person name="Snyder E.R."/>
            <person name="Alvarez-Narvaez S."/>
            <person name="Credille B.C."/>
        </authorList>
    </citation>
    <scope>NUCLEOTIDE SEQUENCE [LARGE SCALE GENOMIC DNA]</scope>
    <source>
        <strain evidence="3 5">UGA-R5-128-1</strain>
        <strain evidence="2 6">UGA-R7-163-1</strain>
    </source>
</reference>
<dbReference type="KEGG" id="mhay:VK67_04505"/>
<evidence type="ECO:0000313" key="6">
    <source>
        <dbReference type="Proteomes" id="UP000318394"/>
    </source>
</evidence>